<keyword evidence="5" id="KW-1185">Reference proteome</keyword>
<feature type="domain" description="HTH tetR-type" evidence="3">
    <location>
        <begin position="7"/>
        <end position="67"/>
    </location>
</feature>
<dbReference type="InterPro" id="IPR001647">
    <property type="entry name" value="HTH_TetR"/>
</dbReference>
<dbReference type="PROSITE" id="PS50977">
    <property type="entry name" value="HTH_TETR_2"/>
    <property type="match status" value="1"/>
</dbReference>
<dbReference type="eggNOG" id="COG1309">
    <property type="taxonomic scope" value="Bacteria"/>
</dbReference>
<name>H3NJK1_9LACT</name>
<dbReference type="SUPFAM" id="SSF46689">
    <property type="entry name" value="Homeodomain-like"/>
    <property type="match status" value="1"/>
</dbReference>
<sequence length="177" mass="20668">MKQIRQTKTKDELKAALTQLMREKDFDAITVSDITRQAGINRGTFYLHYTDKAHFIDQMVQEIFDQVMDQLPFGTDKDQWLPQVVAVMTFVKDDFDFIHAMTINRPSYLTDILHVFLDQIVDRVPDLKSRLADQAYLPEDYAREVFYASCISIILHWVKKGGVESPEEVAKMFLWTL</sequence>
<proteinExistence type="predicted"/>
<dbReference type="PANTHER" id="PTHR43479:SF7">
    <property type="entry name" value="TETR-FAMILY TRANSCRIPTIONAL REGULATOR"/>
    <property type="match status" value="1"/>
</dbReference>
<dbReference type="AlphaFoldDB" id="H3NJK1"/>
<dbReference type="HOGENOM" id="CLU_087539_0_0_9"/>
<dbReference type="EMBL" id="AGEG01000013">
    <property type="protein sequence ID" value="EHR36814.1"/>
    <property type="molecule type" value="Genomic_DNA"/>
</dbReference>
<dbReference type="Gene3D" id="1.10.357.10">
    <property type="entry name" value="Tetracycline Repressor, domain 2"/>
    <property type="match status" value="1"/>
</dbReference>
<reference evidence="4 5" key="1">
    <citation type="submission" date="2012-01" db="EMBL/GenBank/DDBJ databases">
        <title>The Genome Sequence of Facklamia languida CCUG 37842.</title>
        <authorList>
            <consortium name="The Broad Institute Genome Sequencing Platform"/>
            <person name="Earl A."/>
            <person name="Ward D."/>
            <person name="Feldgarden M."/>
            <person name="Gevers D."/>
            <person name="Huys G."/>
            <person name="Young S.K."/>
            <person name="Zeng Q."/>
            <person name="Gargeya S."/>
            <person name="Fitzgerald M."/>
            <person name="Haas B."/>
            <person name="Abouelleil A."/>
            <person name="Alvarado L."/>
            <person name="Arachchi H.M."/>
            <person name="Berlin A."/>
            <person name="Chapman S.B."/>
            <person name="Gearin G."/>
            <person name="Goldberg J."/>
            <person name="Griggs A."/>
            <person name="Gujja S."/>
            <person name="Hansen M."/>
            <person name="Heiman D."/>
            <person name="Howarth C."/>
            <person name="Larimer J."/>
            <person name="Lui A."/>
            <person name="MacDonald P.J.P."/>
            <person name="McCowen C."/>
            <person name="Montmayeur A."/>
            <person name="Murphy C."/>
            <person name="Neiman D."/>
            <person name="Pearson M."/>
            <person name="Priest M."/>
            <person name="Roberts A."/>
            <person name="Saif S."/>
            <person name="Shea T."/>
            <person name="Sisk P."/>
            <person name="Stolte C."/>
            <person name="Sykes S."/>
            <person name="Wortman J."/>
            <person name="Nusbaum C."/>
            <person name="Birren B."/>
        </authorList>
    </citation>
    <scope>NUCLEOTIDE SEQUENCE [LARGE SCALE GENOMIC DNA]</scope>
    <source>
        <strain evidence="4 5">CCUG 37842</strain>
    </source>
</reference>
<dbReference type="InterPro" id="IPR039532">
    <property type="entry name" value="TetR_C_Firmicutes"/>
</dbReference>
<evidence type="ECO:0000313" key="5">
    <source>
        <dbReference type="Proteomes" id="UP000006190"/>
    </source>
</evidence>
<dbReference type="STRING" id="883113.HMPREF9708_01040"/>
<dbReference type="InterPro" id="IPR050624">
    <property type="entry name" value="HTH-type_Tx_Regulator"/>
</dbReference>
<organism evidence="4 5">
    <name type="scientific">Facklamia languida CCUG 37842</name>
    <dbReference type="NCBI Taxonomy" id="883113"/>
    <lineage>
        <taxon>Bacteria</taxon>
        <taxon>Bacillati</taxon>
        <taxon>Bacillota</taxon>
        <taxon>Bacilli</taxon>
        <taxon>Lactobacillales</taxon>
        <taxon>Aerococcaceae</taxon>
        <taxon>Facklamia</taxon>
    </lineage>
</organism>
<dbReference type="Proteomes" id="UP000006190">
    <property type="component" value="Unassembled WGS sequence"/>
</dbReference>
<dbReference type="RefSeq" id="WP_006309195.1">
    <property type="nucleotide sequence ID" value="NZ_JH601133.1"/>
</dbReference>
<dbReference type="InterPro" id="IPR009057">
    <property type="entry name" value="Homeodomain-like_sf"/>
</dbReference>
<accession>H3NJK1</accession>
<evidence type="ECO:0000256" key="2">
    <source>
        <dbReference type="PROSITE-ProRule" id="PRU00335"/>
    </source>
</evidence>
<evidence type="ECO:0000256" key="1">
    <source>
        <dbReference type="ARBA" id="ARBA00023125"/>
    </source>
</evidence>
<feature type="DNA-binding region" description="H-T-H motif" evidence="2">
    <location>
        <begin position="30"/>
        <end position="49"/>
    </location>
</feature>
<dbReference type="GO" id="GO:0003677">
    <property type="term" value="F:DNA binding"/>
    <property type="evidence" value="ECO:0007669"/>
    <property type="project" value="UniProtKB-UniRule"/>
</dbReference>
<evidence type="ECO:0000313" key="4">
    <source>
        <dbReference type="EMBL" id="EHR36814.1"/>
    </source>
</evidence>
<protein>
    <recommendedName>
        <fullName evidence="3">HTH tetR-type domain-containing protein</fullName>
    </recommendedName>
</protein>
<dbReference type="Pfam" id="PF14278">
    <property type="entry name" value="TetR_C_8"/>
    <property type="match status" value="1"/>
</dbReference>
<comment type="caution">
    <text evidence="4">The sequence shown here is derived from an EMBL/GenBank/DDBJ whole genome shotgun (WGS) entry which is preliminary data.</text>
</comment>
<keyword evidence="1 2" id="KW-0238">DNA-binding</keyword>
<dbReference type="PATRIC" id="fig|883113.3.peg.1037"/>
<dbReference type="PANTHER" id="PTHR43479">
    <property type="entry name" value="ACREF/ENVCD OPERON REPRESSOR-RELATED"/>
    <property type="match status" value="1"/>
</dbReference>
<dbReference type="OrthoDB" id="9810250at2"/>
<evidence type="ECO:0000259" key="3">
    <source>
        <dbReference type="PROSITE" id="PS50977"/>
    </source>
</evidence>
<gene>
    <name evidence="4" type="ORF">HMPREF9708_01040</name>
</gene>
<dbReference type="Pfam" id="PF00440">
    <property type="entry name" value="TetR_N"/>
    <property type="match status" value="1"/>
</dbReference>